<dbReference type="HOGENOM" id="CLU_1625342_0_0_7"/>
<name>E6X279_NITSE</name>
<keyword evidence="1" id="KW-0472">Membrane</keyword>
<evidence type="ECO:0000313" key="3">
    <source>
        <dbReference type="Proteomes" id="UP000008633"/>
    </source>
</evidence>
<organism evidence="2 3">
    <name type="scientific">Nitratifractor salsuginis (strain DSM 16511 / JCM 12458 / E9I37-1)</name>
    <dbReference type="NCBI Taxonomy" id="749222"/>
    <lineage>
        <taxon>Bacteria</taxon>
        <taxon>Pseudomonadati</taxon>
        <taxon>Campylobacterota</taxon>
        <taxon>Epsilonproteobacteria</taxon>
        <taxon>Campylobacterales</taxon>
        <taxon>Sulfurovaceae</taxon>
        <taxon>Nitratifractor</taxon>
    </lineage>
</organism>
<reference evidence="3" key="2">
    <citation type="submission" date="2011-01" db="EMBL/GenBank/DDBJ databases">
        <title>The complete genome of Nitratifractor salsuginis DSM 16511.</title>
        <authorList>
            <consortium name="US DOE Joint Genome Institute (JGI-PGF)"/>
            <person name="Lucas S."/>
            <person name="Copeland A."/>
            <person name="Lapidus A."/>
            <person name="Bruce D."/>
            <person name="Goodwin L."/>
            <person name="Pitluck S."/>
            <person name="Kyrpides N."/>
            <person name="Mavromatis K."/>
            <person name="Ivanova N."/>
            <person name="Mikhailova N."/>
            <person name="Zeytun A."/>
            <person name="Detter J.C."/>
            <person name="Tapia R."/>
            <person name="Han C."/>
            <person name="Land M."/>
            <person name="Hauser L."/>
            <person name="Markowitz V."/>
            <person name="Cheng J.-F."/>
            <person name="Hugenholtz P."/>
            <person name="Woyke T."/>
            <person name="Wu D."/>
            <person name="Tindall B."/>
            <person name="Schuetze A."/>
            <person name="Brambilla E."/>
            <person name="Klenk H.-P."/>
            <person name="Eisen J.A."/>
        </authorList>
    </citation>
    <scope>NUCLEOTIDE SEQUENCE [LARGE SCALE GENOMIC DNA]</scope>
    <source>
        <strain evidence="3">DSM 16511 / JCM 12458 / E9I37-1</strain>
    </source>
</reference>
<keyword evidence="3" id="KW-1185">Reference proteome</keyword>
<proteinExistence type="predicted"/>
<evidence type="ECO:0000313" key="2">
    <source>
        <dbReference type="EMBL" id="ADV46014.1"/>
    </source>
</evidence>
<reference evidence="2 3" key="1">
    <citation type="journal article" date="2011" name="Stand. Genomic Sci.">
        <title>Complete genome sequence of Nitratifractor salsuginis type strain (E9I37-1).</title>
        <authorList>
            <person name="Anderson I."/>
            <person name="Sikorski J."/>
            <person name="Zeytun A."/>
            <person name="Nolan M."/>
            <person name="Lapidus A."/>
            <person name="Lucas S."/>
            <person name="Hammon N."/>
            <person name="Deshpande S."/>
            <person name="Cheng J.F."/>
            <person name="Tapia R."/>
            <person name="Han C."/>
            <person name="Goodwin L."/>
            <person name="Pitluck S."/>
            <person name="Liolios K."/>
            <person name="Pagani I."/>
            <person name="Ivanova N."/>
            <person name="Huntemann M."/>
            <person name="Mavromatis K."/>
            <person name="Ovchinikova G."/>
            <person name="Pati A."/>
            <person name="Chen A."/>
            <person name="Palaniappan K."/>
            <person name="Land M."/>
            <person name="Hauser L."/>
            <person name="Brambilla E.M."/>
            <person name="Ngatchou-Djao O.D."/>
            <person name="Rohde M."/>
            <person name="Tindall B.J."/>
            <person name="Goker M."/>
            <person name="Detter J.C."/>
            <person name="Woyke T."/>
            <person name="Bristow J."/>
            <person name="Eisen J.A."/>
            <person name="Markowitz V."/>
            <person name="Hugenholtz P."/>
            <person name="Klenk H.P."/>
            <person name="Kyrpides N.C."/>
        </authorList>
    </citation>
    <scope>NUCLEOTIDE SEQUENCE [LARGE SCALE GENOMIC DNA]</scope>
    <source>
        <strain evidence="3">DSM 16511 / JCM 12458 / E9I37-1</strain>
    </source>
</reference>
<keyword evidence="1" id="KW-0812">Transmembrane</keyword>
<accession>E6X279</accession>
<dbReference type="STRING" id="749222.Nitsa_0747"/>
<dbReference type="EMBL" id="CP002452">
    <property type="protein sequence ID" value="ADV46014.1"/>
    <property type="molecule type" value="Genomic_DNA"/>
</dbReference>
<dbReference type="RefSeq" id="WP_013553708.1">
    <property type="nucleotide sequence ID" value="NC_014935.1"/>
</dbReference>
<protein>
    <submittedName>
        <fullName evidence="2">Uncharacterized protein</fullName>
    </submittedName>
</protein>
<dbReference type="KEGG" id="nsa:Nitsa_0747"/>
<evidence type="ECO:0000256" key="1">
    <source>
        <dbReference type="SAM" id="Phobius"/>
    </source>
</evidence>
<dbReference type="Proteomes" id="UP000008633">
    <property type="component" value="Chromosome"/>
</dbReference>
<dbReference type="OrthoDB" id="1060917at2"/>
<gene>
    <name evidence="2" type="ordered locus">Nitsa_0747</name>
</gene>
<feature type="transmembrane region" description="Helical" evidence="1">
    <location>
        <begin position="9"/>
        <end position="27"/>
    </location>
</feature>
<sequence>MLRRLRRPGYWIVLLAILAVYFYRQYLHQEELQRLEAKKRLYQSYGERFLGQLGEGNFTGCQSCFDREGNASIALEDIALFVETLHLDRPHTLRWKNLNENNDTVTLSGELTLDGNGSYPIDIMVVRRGKKILMRKVHVGPKTLQLHHEGFPFTTSQENNVTK</sequence>
<keyword evidence="1" id="KW-1133">Transmembrane helix</keyword>
<dbReference type="AlphaFoldDB" id="E6X279"/>